<evidence type="ECO:0008006" key="5">
    <source>
        <dbReference type="Google" id="ProtNLM"/>
    </source>
</evidence>
<name>A0A8W8KCP4_MAGGI</name>
<feature type="compositionally biased region" description="Polar residues" evidence="2">
    <location>
        <begin position="1037"/>
        <end position="1047"/>
    </location>
</feature>
<feature type="compositionally biased region" description="Basic residues" evidence="2">
    <location>
        <begin position="45"/>
        <end position="55"/>
    </location>
</feature>
<feature type="compositionally biased region" description="Polar residues" evidence="2">
    <location>
        <begin position="625"/>
        <end position="635"/>
    </location>
</feature>
<organism evidence="3 4">
    <name type="scientific">Magallana gigas</name>
    <name type="common">Pacific oyster</name>
    <name type="synonym">Crassostrea gigas</name>
    <dbReference type="NCBI Taxonomy" id="29159"/>
    <lineage>
        <taxon>Eukaryota</taxon>
        <taxon>Metazoa</taxon>
        <taxon>Spiralia</taxon>
        <taxon>Lophotrochozoa</taxon>
        <taxon>Mollusca</taxon>
        <taxon>Bivalvia</taxon>
        <taxon>Autobranchia</taxon>
        <taxon>Pteriomorphia</taxon>
        <taxon>Ostreida</taxon>
        <taxon>Ostreoidea</taxon>
        <taxon>Ostreidae</taxon>
        <taxon>Magallana</taxon>
    </lineage>
</organism>
<protein>
    <recommendedName>
        <fullName evidence="5">Autism susceptibility gene 2 protein</fullName>
    </recommendedName>
</protein>
<dbReference type="PANTHER" id="PTHR14429:SF22">
    <property type="entry name" value="AGAP013055-PA"/>
    <property type="match status" value="1"/>
</dbReference>
<dbReference type="OrthoDB" id="10060000at2759"/>
<reference evidence="3" key="1">
    <citation type="submission" date="2022-08" db="UniProtKB">
        <authorList>
            <consortium name="EnsemblMetazoa"/>
        </authorList>
    </citation>
    <scope>IDENTIFICATION</scope>
    <source>
        <strain evidence="3">05x7-T-G4-1.051#20</strain>
    </source>
</reference>
<accession>A0A8W8KCP4</accession>
<keyword evidence="1" id="KW-0597">Phosphoprotein</keyword>
<evidence type="ECO:0000313" key="4">
    <source>
        <dbReference type="Proteomes" id="UP000005408"/>
    </source>
</evidence>
<feature type="compositionally biased region" description="Basic residues" evidence="2">
    <location>
        <begin position="776"/>
        <end position="786"/>
    </location>
</feature>
<feature type="region of interest" description="Disordered" evidence="2">
    <location>
        <begin position="562"/>
        <end position="587"/>
    </location>
</feature>
<feature type="compositionally biased region" description="Basic and acidic residues" evidence="2">
    <location>
        <begin position="19"/>
        <end position="31"/>
    </location>
</feature>
<feature type="compositionally biased region" description="Low complexity" evidence="2">
    <location>
        <begin position="365"/>
        <end position="379"/>
    </location>
</feature>
<dbReference type="GeneID" id="105329060"/>
<dbReference type="KEGG" id="crg:105329060"/>
<feature type="compositionally biased region" description="Polar residues" evidence="2">
    <location>
        <begin position="701"/>
        <end position="711"/>
    </location>
</feature>
<evidence type="ECO:0000256" key="2">
    <source>
        <dbReference type="SAM" id="MobiDB-lite"/>
    </source>
</evidence>
<feature type="compositionally biased region" description="Low complexity" evidence="2">
    <location>
        <begin position="1004"/>
        <end position="1018"/>
    </location>
</feature>
<dbReference type="PANTHER" id="PTHR14429">
    <property type="entry name" value="FIBROSIN FAMILY MEMBER"/>
    <property type="match status" value="1"/>
</dbReference>
<keyword evidence="4" id="KW-1185">Reference proteome</keyword>
<feature type="compositionally biased region" description="Basic residues" evidence="2">
    <location>
        <begin position="8"/>
        <end position="18"/>
    </location>
</feature>
<feature type="compositionally biased region" description="Basic residues" evidence="2">
    <location>
        <begin position="98"/>
        <end position="108"/>
    </location>
</feature>
<dbReference type="Proteomes" id="UP000005408">
    <property type="component" value="Unassembled WGS sequence"/>
</dbReference>
<evidence type="ECO:0000256" key="1">
    <source>
        <dbReference type="ARBA" id="ARBA00022553"/>
    </source>
</evidence>
<feature type="compositionally biased region" description="Polar residues" evidence="2">
    <location>
        <begin position="409"/>
        <end position="429"/>
    </location>
</feature>
<feature type="region of interest" description="Disordered" evidence="2">
    <location>
        <begin position="1"/>
        <end position="62"/>
    </location>
</feature>
<dbReference type="InterPro" id="IPR023246">
    <property type="entry name" value="AUTS2"/>
</dbReference>
<feature type="region of interest" description="Disordered" evidence="2">
    <location>
        <begin position="961"/>
        <end position="1047"/>
    </location>
</feature>
<dbReference type="AlphaFoldDB" id="A0A8W8KCP4"/>
<dbReference type="Pfam" id="PF15336">
    <property type="entry name" value="Auts2"/>
    <property type="match status" value="1"/>
</dbReference>
<feature type="compositionally biased region" description="Low complexity" evidence="2">
    <location>
        <begin position="640"/>
        <end position="651"/>
    </location>
</feature>
<feature type="compositionally biased region" description="Polar residues" evidence="2">
    <location>
        <begin position="114"/>
        <end position="128"/>
    </location>
</feature>
<feature type="region of interest" description="Disordered" evidence="2">
    <location>
        <begin position="604"/>
        <end position="809"/>
    </location>
</feature>
<feature type="compositionally biased region" description="Polar residues" evidence="2">
    <location>
        <begin position="340"/>
        <end position="358"/>
    </location>
</feature>
<dbReference type="EnsemblMetazoa" id="G22933.7">
    <property type="protein sequence ID" value="G22933.7:cds"/>
    <property type="gene ID" value="G22933"/>
</dbReference>
<evidence type="ECO:0000313" key="3">
    <source>
        <dbReference type="EnsemblMetazoa" id="G22933.7:cds"/>
    </source>
</evidence>
<feature type="compositionally biased region" description="Basic and acidic residues" evidence="2">
    <location>
        <begin position="318"/>
        <end position="329"/>
    </location>
</feature>
<sequence>MEGDQRKQQRYTKRRERVHNKLDPDGGKDEMDSSPSRSDGDKPRAKPPRRRRNRSHSHDEDIIDGFAILSFKSLEDLNNLMKPSKAIELKNQKNDFVKRKKKKPRIKPCRPLSPTLNHRFSDNSSIHSVYSDRTEEFSDQRSGSRDGGLSDVSTHSSSGRGYLCDSESGDERASNASSDLFSTLNHNRECPAPSTTSCSSPCSTPITSTVSSQTDSGITTATVSTTSAVSAYTTATETNPTASTTTTTSCTIVTKTTNSSVIANGPLTTSKEKPASPILSKSGDSRSPHLKKPFPRPSSETLLHKDQRKFSPSPIRTPRREDQRSDKDFPLPPSFGFSKTWHSGSNPHLHSPYNQVSHSPGLPQFGLHSTSHGSSFSSLPPSPLHNLIPTAGGPQSMFAAPLPPGAANGSLTSPHSLGGANLSTHASPESMSLASQEILREELNRRFLAAQEPAGLPVLGSTPYVRADIHQHQHMHQHQHQHTHQHMFALPGLTGSLVPSPAPHLYDKVPKPFESPFYRTTPSGLLGYPMVPPLIHSGSSLNSGSSGAFQPKKVASGLLHPSQMIPGLREPDKVPPSAASLPHHKKSGKWCSMHVQIAWKIHRHQQESPDVSKGGEGKSLDPLQSGRNLSSSNLHRPTDLSMSSSLLGMSSFPRPSPYPFTNHEGFGGLGKGGSPFGTPGREMPKIPGIASPQEWSRLHTSRSSPLFSGSHWSKPDEREREIEKEREKEREVVLGLDRRREERERERRSSDRERRGSVDLDQSKDRPFMGADLRHPHTVSHSRSRSRSPLVGGRVGSAKSDTSYNRDEKDIIKVKEEKLDKPETSAMEREREKFRPEYLLGASNLMDRSRLLGGPSPFPFGADRLPPPPQSLWGPHQEKSLMDFSYHSLQIQREMEQERERMLRRLQPQSMGLYDHDRVRKDEILMQEERLRREYFDRIPQLERERFEREKLAFESSRLGHSRHFDPLRPSGHFPRTISPLVNHSGMKVGSPALLQGPPPPLIPSSSTPTTRSHSNSPAMTKLKPPSSSDIDKRDSYSSSNLDGHGR</sequence>
<feature type="compositionally biased region" description="Gly residues" evidence="2">
    <location>
        <begin position="665"/>
        <end position="675"/>
    </location>
</feature>
<feature type="compositionally biased region" description="Basic and acidic residues" evidence="2">
    <location>
        <begin position="130"/>
        <end position="144"/>
    </location>
</feature>
<feature type="compositionally biased region" description="Basic and acidic residues" evidence="2">
    <location>
        <begin position="713"/>
        <end position="775"/>
    </location>
</feature>
<dbReference type="OMA" id="REDYEHS"/>
<feature type="region of interest" description="Disordered" evidence="2">
    <location>
        <begin position="91"/>
        <end position="176"/>
    </location>
</feature>
<feature type="region of interest" description="Disordered" evidence="2">
    <location>
        <begin position="190"/>
        <end position="215"/>
    </location>
</feature>
<feature type="region of interest" description="Disordered" evidence="2">
    <location>
        <begin position="261"/>
        <end position="429"/>
    </location>
</feature>
<proteinExistence type="predicted"/>